<dbReference type="InterPro" id="IPR038494">
    <property type="entry name" value="IGPD_sf"/>
</dbReference>
<gene>
    <name evidence="6" type="primary">hisB</name>
    <name evidence="8" type="ORF">Tfer_2317</name>
</gene>
<accession>A0A0L6W0S9</accession>
<evidence type="ECO:0000256" key="3">
    <source>
        <dbReference type="ARBA" id="ARBA00022605"/>
    </source>
</evidence>
<dbReference type="GO" id="GO:0000105">
    <property type="term" value="P:L-histidine biosynthetic process"/>
    <property type="evidence" value="ECO:0007669"/>
    <property type="project" value="UniProtKB-UniRule"/>
</dbReference>
<keyword evidence="4 6" id="KW-0368">Histidine biosynthesis</keyword>
<evidence type="ECO:0000256" key="2">
    <source>
        <dbReference type="ARBA" id="ARBA00016664"/>
    </source>
</evidence>
<evidence type="ECO:0000256" key="1">
    <source>
        <dbReference type="ARBA" id="ARBA00005047"/>
    </source>
</evidence>
<dbReference type="AlphaFoldDB" id="A0A0L6W0S9"/>
<comment type="subcellular location">
    <subcellularLocation>
        <location evidence="6 7">Cytoplasm</location>
    </subcellularLocation>
</comment>
<evidence type="ECO:0000313" key="9">
    <source>
        <dbReference type="Proteomes" id="UP000037175"/>
    </source>
</evidence>
<dbReference type="PROSITE" id="PS00954">
    <property type="entry name" value="IGP_DEHYDRATASE_1"/>
    <property type="match status" value="1"/>
</dbReference>
<dbReference type="PATRIC" id="fig|281456.6.peg.2455"/>
<proteinExistence type="inferred from homology"/>
<evidence type="ECO:0000256" key="4">
    <source>
        <dbReference type="ARBA" id="ARBA00023102"/>
    </source>
</evidence>
<comment type="catalytic activity">
    <reaction evidence="6 7">
        <text>D-erythro-1-(imidazol-4-yl)glycerol 3-phosphate = 3-(imidazol-4-yl)-2-oxopropyl phosphate + H2O</text>
        <dbReference type="Rhea" id="RHEA:11040"/>
        <dbReference type="ChEBI" id="CHEBI:15377"/>
        <dbReference type="ChEBI" id="CHEBI:57766"/>
        <dbReference type="ChEBI" id="CHEBI:58278"/>
        <dbReference type="EC" id="4.2.1.19"/>
    </reaction>
</comment>
<dbReference type="HAMAP" id="MF_00076">
    <property type="entry name" value="HisB"/>
    <property type="match status" value="1"/>
</dbReference>
<name>A0A0L6W0S9_9FIRM</name>
<dbReference type="GO" id="GO:0005737">
    <property type="term" value="C:cytoplasm"/>
    <property type="evidence" value="ECO:0007669"/>
    <property type="project" value="UniProtKB-SubCell"/>
</dbReference>
<keyword evidence="9" id="KW-1185">Reference proteome</keyword>
<dbReference type="InterPro" id="IPR020568">
    <property type="entry name" value="Ribosomal_Su5_D2-typ_SF"/>
</dbReference>
<dbReference type="FunFam" id="3.30.230.40:FF:000003">
    <property type="entry name" value="Imidazoleglycerol-phosphate dehydratase HisB"/>
    <property type="match status" value="1"/>
</dbReference>
<dbReference type="EC" id="4.2.1.19" evidence="6 7"/>
<dbReference type="SUPFAM" id="SSF54211">
    <property type="entry name" value="Ribosomal protein S5 domain 2-like"/>
    <property type="match status" value="2"/>
</dbReference>
<dbReference type="NCBIfam" id="NF002107">
    <property type="entry name" value="PRK00951.1-2"/>
    <property type="match status" value="1"/>
</dbReference>
<dbReference type="NCBIfam" id="NF002115">
    <property type="entry name" value="PRK00951.2-5"/>
    <property type="match status" value="1"/>
</dbReference>
<evidence type="ECO:0000256" key="6">
    <source>
        <dbReference type="HAMAP-Rule" id="MF_00076"/>
    </source>
</evidence>
<dbReference type="UniPathway" id="UPA00031">
    <property type="reaction ID" value="UER00011"/>
</dbReference>
<sequence length="203" mass="21904">MAGKSKKGHGRTAEYTRTTTETDIQVALNLDGKGSYFLDTGVPFLDHMLALWSKHGLFDLDITAQGDTGIDDHHTVEDIGICLGRAFAEALGDKVGIRRYGTALVPMDEALAMAVVDLSGRGFLVFDAQLPCQKVGDFDTELVEEFLRAFAVNAELTLHVKQMAGKNTHHIIEAIFKALGRALNEASAIDENISGVLSTKGSL</sequence>
<dbReference type="PANTHER" id="PTHR23133">
    <property type="entry name" value="IMIDAZOLEGLYCEROL-PHOSPHATE DEHYDRATASE HIS7"/>
    <property type="match status" value="1"/>
</dbReference>
<dbReference type="Gene3D" id="3.30.230.40">
    <property type="entry name" value="Imidazole glycerol phosphate dehydratase, domain 1"/>
    <property type="match status" value="2"/>
</dbReference>
<dbReference type="InterPro" id="IPR000807">
    <property type="entry name" value="ImidazoleglycerolP_deHydtase"/>
</dbReference>
<comment type="similarity">
    <text evidence="6 7">Belongs to the imidazoleglycerol-phosphate dehydratase family.</text>
</comment>
<comment type="caution">
    <text evidence="8">The sequence shown here is derived from an EMBL/GenBank/DDBJ whole genome shotgun (WGS) entry which is preliminary data.</text>
</comment>
<keyword evidence="5 6" id="KW-0456">Lyase</keyword>
<dbReference type="FunFam" id="3.30.230.40:FF:000001">
    <property type="entry name" value="Imidazoleglycerol-phosphate dehydratase HisB"/>
    <property type="match status" value="1"/>
</dbReference>
<keyword evidence="3 6" id="KW-0028">Amino-acid biosynthesis</keyword>
<dbReference type="GO" id="GO:0004424">
    <property type="term" value="F:imidazoleglycerol-phosphate dehydratase activity"/>
    <property type="evidence" value="ECO:0007669"/>
    <property type="project" value="UniProtKB-UniRule"/>
</dbReference>
<dbReference type="Proteomes" id="UP000037175">
    <property type="component" value="Unassembled WGS sequence"/>
</dbReference>
<evidence type="ECO:0000256" key="5">
    <source>
        <dbReference type="ARBA" id="ARBA00023239"/>
    </source>
</evidence>
<evidence type="ECO:0000256" key="7">
    <source>
        <dbReference type="RuleBase" id="RU000599"/>
    </source>
</evidence>
<dbReference type="EMBL" id="LGTE01000017">
    <property type="protein sequence ID" value="KNZ69071.1"/>
    <property type="molecule type" value="Genomic_DNA"/>
</dbReference>
<comment type="pathway">
    <text evidence="1 6 7">Amino-acid biosynthesis; L-histidine biosynthesis; L-histidine from 5-phospho-alpha-D-ribose 1-diphosphate: step 6/9.</text>
</comment>
<organism evidence="8 9">
    <name type="scientific">Thermincola ferriacetica</name>
    <dbReference type="NCBI Taxonomy" id="281456"/>
    <lineage>
        <taxon>Bacteria</taxon>
        <taxon>Bacillati</taxon>
        <taxon>Bacillota</taxon>
        <taxon>Clostridia</taxon>
        <taxon>Eubacteriales</taxon>
        <taxon>Thermincolaceae</taxon>
        <taxon>Thermincola</taxon>
    </lineage>
</organism>
<keyword evidence="6" id="KW-0963">Cytoplasm</keyword>
<dbReference type="PROSITE" id="PS00955">
    <property type="entry name" value="IGP_DEHYDRATASE_2"/>
    <property type="match status" value="1"/>
</dbReference>
<reference evidence="9" key="1">
    <citation type="submission" date="2015-07" db="EMBL/GenBank/DDBJ databases">
        <title>Complete Genome of Thermincola ferriacetica strain Z-0001T.</title>
        <authorList>
            <person name="Lusk B."/>
            <person name="Badalamenti J.P."/>
            <person name="Parameswaran P."/>
            <person name="Bond D.R."/>
            <person name="Torres C.I."/>
        </authorList>
    </citation>
    <scope>NUCLEOTIDE SEQUENCE [LARGE SCALE GENOMIC DNA]</scope>
    <source>
        <strain evidence="9">Z-0001</strain>
    </source>
</reference>
<evidence type="ECO:0000313" key="8">
    <source>
        <dbReference type="EMBL" id="KNZ69071.1"/>
    </source>
</evidence>
<dbReference type="NCBIfam" id="NF002111">
    <property type="entry name" value="PRK00951.2-1"/>
    <property type="match status" value="1"/>
</dbReference>
<dbReference type="Pfam" id="PF00475">
    <property type="entry name" value="IGPD"/>
    <property type="match status" value="1"/>
</dbReference>
<dbReference type="InterPro" id="IPR020565">
    <property type="entry name" value="ImidazoleglycerP_deHydtase_CS"/>
</dbReference>
<dbReference type="PANTHER" id="PTHR23133:SF2">
    <property type="entry name" value="IMIDAZOLEGLYCEROL-PHOSPHATE DEHYDRATASE"/>
    <property type="match status" value="1"/>
</dbReference>
<dbReference type="CDD" id="cd07914">
    <property type="entry name" value="IGPD"/>
    <property type="match status" value="1"/>
</dbReference>
<dbReference type="NCBIfam" id="NF002114">
    <property type="entry name" value="PRK00951.2-4"/>
    <property type="match status" value="1"/>
</dbReference>
<protein>
    <recommendedName>
        <fullName evidence="2 6">Imidazoleglycerol-phosphate dehydratase</fullName>
        <shortName evidence="6">IGPD</shortName>
        <ecNumber evidence="6 7">4.2.1.19</ecNumber>
    </recommendedName>
</protein>